<dbReference type="PROSITE" id="PS50202">
    <property type="entry name" value="MSP"/>
    <property type="match status" value="1"/>
</dbReference>
<dbReference type="SUPFAM" id="SSF49354">
    <property type="entry name" value="PapD-like"/>
    <property type="match status" value="1"/>
</dbReference>
<protein>
    <recommendedName>
        <fullName evidence="2">MSP domain-containing protein</fullName>
    </recommendedName>
</protein>
<dbReference type="GeneID" id="20815660"/>
<gene>
    <name evidence="3" type="ORF">H257_13664</name>
</gene>
<feature type="region of interest" description="Disordered" evidence="1">
    <location>
        <begin position="272"/>
        <end position="316"/>
    </location>
</feature>
<feature type="compositionally biased region" description="Pro residues" evidence="1">
    <location>
        <begin position="143"/>
        <end position="154"/>
    </location>
</feature>
<feature type="domain" description="MSP" evidence="2">
    <location>
        <begin position="17"/>
        <end position="130"/>
    </location>
</feature>
<dbReference type="InterPro" id="IPR008962">
    <property type="entry name" value="PapD-like_sf"/>
</dbReference>
<dbReference type="VEuPathDB" id="FungiDB:H257_13664"/>
<dbReference type="OrthoDB" id="60109at2759"/>
<dbReference type="AlphaFoldDB" id="W4FVR3"/>
<feature type="region of interest" description="Disordered" evidence="1">
    <location>
        <begin position="384"/>
        <end position="405"/>
    </location>
</feature>
<reference evidence="3" key="1">
    <citation type="submission" date="2013-12" db="EMBL/GenBank/DDBJ databases">
        <title>The Genome Sequence of Aphanomyces astaci APO3.</title>
        <authorList>
            <consortium name="The Broad Institute Genomics Platform"/>
            <person name="Russ C."/>
            <person name="Tyler B."/>
            <person name="van West P."/>
            <person name="Dieguez-Uribeondo J."/>
            <person name="Young S.K."/>
            <person name="Zeng Q."/>
            <person name="Gargeya S."/>
            <person name="Fitzgerald M."/>
            <person name="Abouelleil A."/>
            <person name="Alvarado L."/>
            <person name="Chapman S.B."/>
            <person name="Gainer-Dewar J."/>
            <person name="Goldberg J."/>
            <person name="Griggs A."/>
            <person name="Gujja S."/>
            <person name="Hansen M."/>
            <person name="Howarth C."/>
            <person name="Imamovic A."/>
            <person name="Ireland A."/>
            <person name="Larimer J."/>
            <person name="McCowan C."/>
            <person name="Murphy C."/>
            <person name="Pearson M."/>
            <person name="Poon T.W."/>
            <person name="Priest M."/>
            <person name="Roberts A."/>
            <person name="Saif S."/>
            <person name="Shea T."/>
            <person name="Sykes S."/>
            <person name="Wortman J."/>
            <person name="Nusbaum C."/>
            <person name="Birren B."/>
        </authorList>
    </citation>
    <scope>NUCLEOTIDE SEQUENCE [LARGE SCALE GENOMIC DNA]</scope>
    <source>
        <strain evidence="3">APO3</strain>
    </source>
</reference>
<name>W4FVR3_APHAT</name>
<dbReference type="RefSeq" id="XP_009839572.1">
    <property type="nucleotide sequence ID" value="XM_009841270.1"/>
</dbReference>
<dbReference type="Pfam" id="PF00635">
    <property type="entry name" value="Motile_Sperm"/>
    <property type="match status" value="1"/>
</dbReference>
<dbReference type="Gene3D" id="2.60.40.10">
    <property type="entry name" value="Immunoglobulins"/>
    <property type="match status" value="1"/>
</dbReference>
<evidence type="ECO:0000259" key="2">
    <source>
        <dbReference type="PROSITE" id="PS50202"/>
    </source>
</evidence>
<proteinExistence type="predicted"/>
<dbReference type="InterPro" id="IPR000535">
    <property type="entry name" value="MSP_dom"/>
</dbReference>
<organism evidence="3">
    <name type="scientific">Aphanomyces astaci</name>
    <name type="common">Crayfish plague agent</name>
    <dbReference type="NCBI Taxonomy" id="112090"/>
    <lineage>
        <taxon>Eukaryota</taxon>
        <taxon>Sar</taxon>
        <taxon>Stramenopiles</taxon>
        <taxon>Oomycota</taxon>
        <taxon>Saprolegniomycetes</taxon>
        <taxon>Saprolegniales</taxon>
        <taxon>Verrucalvaceae</taxon>
        <taxon>Aphanomyces</taxon>
    </lineage>
</organism>
<dbReference type="InterPro" id="IPR013783">
    <property type="entry name" value="Ig-like_fold"/>
</dbReference>
<evidence type="ECO:0000256" key="1">
    <source>
        <dbReference type="SAM" id="MobiDB-lite"/>
    </source>
</evidence>
<dbReference type="EMBL" id="KI913163">
    <property type="protein sequence ID" value="ETV70909.1"/>
    <property type="molecule type" value="Genomic_DNA"/>
</dbReference>
<evidence type="ECO:0000313" key="3">
    <source>
        <dbReference type="EMBL" id="ETV70909.1"/>
    </source>
</evidence>
<sequence length="405" mass="44670">METTPMPTEGGGGMPAALDITPRPCPFDFVLGDRTKRSLHLHNPSFHVPLHFKIQCNVSSRFRLQPSKGMLQPRGTITVYIQLSPQMSTEADCVFLVLSVPSPDNSVDDDVWKRGTSVMISKQYISSRIVNVSAPDKADEVRPSPPPPSEPPLVLAPPSLIMTLLMKNKSKHPTNQLTASEIACLRHRKLHTPSDEWSNLMSQAATKRKLLQKQRQFLATAQLPPPVRPFPFNYDTPVEVLSPPDSPCRRSDTSATSFPSNMRRLSHQVPIGLGERSGSTTCSSSSTCDSTTGSRTLYEDVKGDGSGPNKDTDDEQQRQAYSMWTRYMLDVCVQQLEQVDEVCGDLVRDTSQSEKAQAKLLALKKSAHTLVKLCHTSPFLLDGHAQGSSCTSSPLSSRRSQFPSR</sequence>
<feature type="compositionally biased region" description="Low complexity" evidence="1">
    <location>
        <begin position="388"/>
        <end position="405"/>
    </location>
</feature>
<feature type="compositionally biased region" description="Low complexity" evidence="1">
    <location>
        <begin position="276"/>
        <end position="296"/>
    </location>
</feature>
<accession>W4FVR3</accession>
<feature type="region of interest" description="Disordered" evidence="1">
    <location>
        <begin position="135"/>
        <end position="154"/>
    </location>
</feature>